<feature type="compositionally biased region" description="Basic and acidic residues" evidence="1">
    <location>
        <begin position="120"/>
        <end position="130"/>
    </location>
</feature>
<dbReference type="FunFam" id="2.30.42.10:FF:000152">
    <property type="entry name" value="disks large homolog 5 isoform X1"/>
    <property type="match status" value="1"/>
</dbReference>
<dbReference type="Proteomes" id="UP000228934">
    <property type="component" value="Unassembled WGS sequence"/>
</dbReference>
<feature type="compositionally biased region" description="Polar residues" evidence="1">
    <location>
        <begin position="244"/>
        <end position="253"/>
    </location>
</feature>
<feature type="domain" description="PDZ" evidence="2">
    <location>
        <begin position="309"/>
        <end position="356"/>
    </location>
</feature>
<dbReference type="PANTHER" id="PTHR46360">
    <property type="entry name" value="DISKS LARGE HOMOLOG 5"/>
    <property type="match status" value="1"/>
</dbReference>
<feature type="compositionally biased region" description="Basic residues" evidence="1">
    <location>
        <begin position="1"/>
        <end position="10"/>
    </location>
</feature>
<keyword evidence="4" id="KW-1185">Reference proteome</keyword>
<organism evidence="3 4">
    <name type="scientific">Aquarana catesbeiana</name>
    <name type="common">American bullfrog</name>
    <name type="synonym">Rana catesbeiana</name>
    <dbReference type="NCBI Taxonomy" id="8400"/>
    <lineage>
        <taxon>Eukaryota</taxon>
        <taxon>Metazoa</taxon>
        <taxon>Chordata</taxon>
        <taxon>Craniata</taxon>
        <taxon>Vertebrata</taxon>
        <taxon>Euteleostomi</taxon>
        <taxon>Amphibia</taxon>
        <taxon>Batrachia</taxon>
        <taxon>Anura</taxon>
        <taxon>Neobatrachia</taxon>
        <taxon>Ranoidea</taxon>
        <taxon>Ranidae</taxon>
        <taxon>Aquarana</taxon>
    </lineage>
</organism>
<feature type="compositionally biased region" description="Basic and acidic residues" evidence="1">
    <location>
        <begin position="15"/>
        <end position="28"/>
    </location>
</feature>
<dbReference type="SUPFAM" id="SSF50156">
    <property type="entry name" value="PDZ domain-like"/>
    <property type="match status" value="2"/>
</dbReference>
<evidence type="ECO:0000313" key="4">
    <source>
        <dbReference type="Proteomes" id="UP000228934"/>
    </source>
</evidence>
<dbReference type="PROSITE" id="PS50106">
    <property type="entry name" value="PDZ"/>
    <property type="match status" value="2"/>
</dbReference>
<dbReference type="EMBL" id="KV926916">
    <property type="protein sequence ID" value="PIO37566.1"/>
    <property type="molecule type" value="Genomic_DNA"/>
</dbReference>
<dbReference type="Pfam" id="PF00595">
    <property type="entry name" value="PDZ"/>
    <property type="match status" value="1"/>
</dbReference>
<dbReference type="OrthoDB" id="10067129at2759"/>
<evidence type="ECO:0000256" key="1">
    <source>
        <dbReference type="SAM" id="MobiDB-lite"/>
    </source>
</evidence>
<sequence>MTRSAQHHGRLSLDLSHKHPSEYCDTSRPRVSHGSNSLPSSARLGSSRTERIKIPLTPRYVRCPVGSDRGSLSQSECSSPSLSSPPHSPLNLETSSFASSQSQNSIASLPRISISTVPMGERRKDRPLVDEPRHVRVQKGAEPLGISIGGGESGGIFVSKVMAGSIAQQAGLEYGDQLLEFNGINLRNATEQQARLIIGQQCDTITILAQYNPHMCQPLHSRSRTAYFIIMSIFYKYSNSSRLDASTSHSTPHGSGAATPDNHSVIDTVSEQDEGTMTPPSKETTPSTSPRSSLKTPVDGVKRHSEVRTITLSKSPVELGMQICGGNLHGIFVMDFDEESAAGGLSGLIPGDLILE</sequence>
<feature type="compositionally biased region" description="Polar residues" evidence="1">
    <location>
        <begin position="33"/>
        <end position="47"/>
    </location>
</feature>
<dbReference type="GO" id="GO:0005886">
    <property type="term" value="C:plasma membrane"/>
    <property type="evidence" value="ECO:0007669"/>
    <property type="project" value="TreeGrafter"/>
</dbReference>
<reference evidence="4" key="1">
    <citation type="journal article" date="2017" name="Nat. Commun.">
        <title>The North American bullfrog draft genome provides insight into hormonal regulation of long noncoding RNA.</title>
        <authorList>
            <person name="Hammond S.A."/>
            <person name="Warren R.L."/>
            <person name="Vandervalk B.P."/>
            <person name="Kucuk E."/>
            <person name="Khan H."/>
            <person name="Gibb E.A."/>
            <person name="Pandoh P."/>
            <person name="Kirk H."/>
            <person name="Zhao Y."/>
            <person name="Jones M."/>
            <person name="Mungall A.J."/>
            <person name="Coope R."/>
            <person name="Pleasance S."/>
            <person name="Moore R.A."/>
            <person name="Holt R.A."/>
            <person name="Round J.M."/>
            <person name="Ohora S."/>
            <person name="Walle B.V."/>
            <person name="Veldhoen N."/>
            <person name="Helbing C.C."/>
            <person name="Birol I."/>
        </authorList>
    </citation>
    <scope>NUCLEOTIDE SEQUENCE [LARGE SCALE GENOMIC DNA]</scope>
</reference>
<dbReference type="Pfam" id="PF16610">
    <property type="entry name" value="dbPDZ_assoc"/>
    <property type="match status" value="1"/>
</dbReference>
<feature type="region of interest" description="Disordered" evidence="1">
    <location>
        <begin position="1"/>
        <end position="130"/>
    </location>
</feature>
<evidence type="ECO:0000259" key="2">
    <source>
        <dbReference type="PROSITE" id="PS50106"/>
    </source>
</evidence>
<dbReference type="Gene3D" id="2.30.42.10">
    <property type="match status" value="2"/>
</dbReference>
<feature type="domain" description="PDZ" evidence="2">
    <location>
        <begin position="134"/>
        <end position="213"/>
    </location>
</feature>
<dbReference type="PANTHER" id="PTHR46360:SF1">
    <property type="entry name" value="DISKS LARGE HOMOLOG 5"/>
    <property type="match status" value="1"/>
</dbReference>
<feature type="compositionally biased region" description="Low complexity" evidence="1">
    <location>
        <begin position="71"/>
        <end position="108"/>
    </location>
</feature>
<name>A0A2G9SBS6_AQUCT</name>
<dbReference type="AlphaFoldDB" id="A0A2G9SBS6"/>
<dbReference type="SMART" id="SM00228">
    <property type="entry name" value="PDZ"/>
    <property type="match status" value="1"/>
</dbReference>
<evidence type="ECO:0000313" key="3">
    <source>
        <dbReference type="EMBL" id="PIO37566.1"/>
    </source>
</evidence>
<protein>
    <recommendedName>
        <fullName evidence="2">PDZ domain-containing protein</fullName>
    </recommendedName>
</protein>
<gene>
    <name evidence="3" type="ORF">AB205_0012370</name>
</gene>
<dbReference type="GO" id="GO:0035331">
    <property type="term" value="P:negative regulation of hippo signaling"/>
    <property type="evidence" value="ECO:0007669"/>
    <property type="project" value="TreeGrafter"/>
</dbReference>
<dbReference type="InterPro" id="IPR036034">
    <property type="entry name" value="PDZ_sf"/>
</dbReference>
<feature type="compositionally biased region" description="Low complexity" evidence="1">
    <location>
        <begin position="278"/>
        <end position="297"/>
    </location>
</feature>
<accession>A0A2G9SBS6</accession>
<feature type="region of interest" description="Disordered" evidence="1">
    <location>
        <begin position="244"/>
        <end position="309"/>
    </location>
</feature>
<feature type="non-terminal residue" evidence="3">
    <location>
        <position position="356"/>
    </location>
</feature>
<proteinExistence type="predicted"/>
<dbReference type="InterPro" id="IPR001478">
    <property type="entry name" value="PDZ"/>
</dbReference>
<dbReference type="InterPro" id="IPR053004">
    <property type="entry name" value="MAGUK_Signaling_Regulators"/>
</dbReference>